<feature type="signal peptide" evidence="1">
    <location>
        <begin position="1"/>
        <end position="22"/>
    </location>
</feature>
<protein>
    <submittedName>
        <fullName evidence="2">DUF1850 domain-containing protein</fullName>
    </submittedName>
</protein>
<keyword evidence="1" id="KW-0732">Signal</keyword>
<evidence type="ECO:0000313" key="3">
    <source>
        <dbReference type="Proteomes" id="UP001595617"/>
    </source>
</evidence>
<comment type="caution">
    <text evidence="2">The sequence shown here is derived from an EMBL/GenBank/DDBJ whole genome shotgun (WGS) entry which is preliminary data.</text>
</comment>
<accession>A0ABV7ZX52</accession>
<evidence type="ECO:0000313" key="2">
    <source>
        <dbReference type="EMBL" id="MFC3852726.1"/>
    </source>
</evidence>
<feature type="chain" id="PRO_5046988707" evidence="1">
    <location>
        <begin position="23"/>
        <end position="169"/>
    </location>
</feature>
<dbReference type="PROSITE" id="PS51257">
    <property type="entry name" value="PROKAR_LIPOPROTEIN"/>
    <property type="match status" value="1"/>
</dbReference>
<reference evidence="3" key="1">
    <citation type="journal article" date="2019" name="Int. J. Syst. Evol. Microbiol.">
        <title>The Global Catalogue of Microorganisms (GCM) 10K type strain sequencing project: providing services to taxonomists for standard genome sequencing and annotation.</title>
        <authorList>
            <consortium name="The Broad Institute Genomics Platform"/>
            <consortium name="The Broad Institute Genome Sequencing Center for Infectious Disease"/>
            <person name="Wu L."/>
            <person name="Ma J."/>
        </authorList>
    </citation>
    <scope>NUCLEOTIDE SEQUENCE [LARGE SCALE GENOMIC DNA]</scope>
    <source>
        <strain evidence="3">IBRC 10765</strain>
    </source>
</reference>
<dbReference type="InterPro" id="IPR015001">
    <property type="entry name" value="DUF1850"/>
</dbReference>
<dbReference type="EMBL" id="JBHRYR010000003">
    <property type="protein sequence ID" value="MFC3852726.1"/>
    <property type="molecule type" value="Genomic_DNA"/>
</dbReference>
<evidence type="ECO:0000256" key="1">
    <source>
        <dbReference type="SAM" id="SignalP"/>
    </source>
</evidence>
<dbReference type="Pfam" id="PF08905">
    <property type="entry name" value="DUF1850"/>
    <property type="match status" value="1"/>
</dbReference>
<proteinExistence type="predicted"/>
<gene>
    <name evidence="2" type="ORF">ACFOOG_07770</name>
</gene>
<organism evidence="2 3">
    <name type="scientific">Saccharospirillum mangrovi</name>
    <dbReference type="NCBI Taxonomy" id="2161747"/>
    <lineage>
        <taxon>Bacteria</taxon>
        <taxon>Pseudomonadati</taxon>
        <taxon>Pseudomonadota</taxon>
        <taxon>Gammaproteobacteria</taxon>
        <taxon>Oceanospirillales</taxon>
        <taxon>Saccharospirillaceae</taxon>
        <taxon>Saccharospirillum</taxon>
    </lineage>
</organism>
<name>A0ABV7ZX52_9GAMM</name>
<dbReference type="Proteomes" id="UP001595617">
    <property type="component" value="Unassembled WGS sequence"/>
</dbReference>
<keyword evidence="3" id="KW-1185">Reference proteome</keyword>
<dbReference type="RefSeq" id="WP_380695211.1">
    <property type="nucleotide sequence ID" value="NZ_JBHRYR010000003.1"/>
</dbReference>
<sequence>MHIGKWISVLACLALAACAAVSQDGDTKPIVAMADDAWQLEIRRRDNSVVYRLDLPADGQWCMGWNHSVAGFPVTDCYGVHEGQLRLENSHQPDFAAGLGHIEGRGRMESDGAGGYNIVDINEPVPGNAYFLRVGALAVNHRILLEDQVYSLSERAAGERVLIRLVRSE</sequence>